<dbReference type="GO" id="GO:0005829">
    <property type="term" value="C:cytosol"/>
    <property type="evidence" value="ECO:0007669"/>
    <property type="project" value="TreeGrafter"/>
</dbReference>
<gene>
    <name evidence="3" type="ORF">OM074_00285</name>
</gene>
<protein>
    <submittedName>
        <fullName evidence="3">Thiamine-binding protein</fullName>
    </submittedName>
</protein>
<sequence>MSVLVNFAMFPTDKGTSKSESVSKVIEFVRNSGLSYKLSPMATTFEAENMEQAMEIINGAYKILEPYHERVYSTITIDARKGDMGRMSSKIESVEKKIGKVNS</sequence>
<keyword evidence="4" id="KW-1185">Reference proteome</keyword>
<dbReference type="PANTHER" id="PTHR33777">
    <property type="entry name" value="UPF0045 PROTEIN ECM15"/>
    <property type="match status" value="1"/>
</dbReference>
<dbReference type="InterPro" id="IPR051614">
    <property type="entry name" value="UPF0045_domain"/>
</dbReference>
<name>A0AAE3SI36_9BACT</name>
<dbReference type="SUPFAM" id="SSF89957">
    <property type="entry name" value="MTH1187/YkoF-like"/>
    <property type="match status" value="1"/>
</dbReference>
<dbReference type="Proteomes" id="UP001207408">
    <property type="component" value="Unassembled WGS sequence"/>
</dbReference>
<comment type="similarity">
    <text evidence="1">Belongs to the UPF0045 family.</text>
</comment>
<organism evidence="3 4">
    <name type="scientific">Plebeiibacterium marinum</name>
    <dbReference type="NCBI Taxonomy" id="2992111"/>
    <lineage>
        <taxon>Bacteria</taxon>
        <taxon>Pseudomonadati</taxon>
        <taxon>Bacteroidota</taxon>
        <taxon>Bacteroidia</taxon>
        <taxon>Marinilabiliales</taxon>
        <taxon>Marinilabiliaceae</taxon>
        <taxon>Plebeiibacterium</taxon>
    </lineage>
</organism>
<evidence type="ECO:0000259" key="2">
    <source>
        <dbReference type="Pfam" id="PF01910"/>
    </source>
</evidence>
<accession>A0AAE3SI36</accession>
<evidence type="ECO:0000313" key="4">
    <source>
        <dbReference type="Proteomes" id="UP001207408"/>
    </source>
</evidence>
<feature type="domain" description="Thiamine-binding protein" evidence="2">
    <location>
        <begin position="5"/>
        <end position="95"/>
    </location>
</feature>
<comment type="caution">
    <text evidence="3">The sequence shown here is derived from an EMBL/GenBank/DDBJ whole genome shotgun (WGS) entry which is preliminary data.</text>
</comment>
<proteinExistence type="inferred from homology"/>
<dbReference type="EMBL" id="JAPDPI010000001">
    <property type="protein sequence ID" value="MCW3804038.1"/>
    <property type="molecule type" value="Genomic_DNA"/>
</dbReference>
<dbReference type="InterPro" id="IPR002767">
    <property type="entry name" value="Thiamine_BP"/>
</dbReference>
<dbReference type="InterPro" id="IPR029756">
    <property type="entry name" value="MTH1187/YkoF-like"/>
</dbReference>
<dbReference type="Pfam" id="PF01910">
    <property type="entry name" value="Thiamine_BP"/>
    <property type="match status" value="1"/>
</dbReference>
<dbReference type="RefSeq" id="WP_301197262.1">
    <property type="nucleotide sequence ID" value="NZ_JAPDPI010000001.1"/>
</dbReference>
<dbReference type="PANTHER" id="PTHR33777:SF1">
    <property type="entry name" value="UPF0045 PROTEIN ECM15"/>
    <property type="match status" value="1"/>
</dbReference>
<reference evidence="3" key="1">
    <citation type="submission" date="2022-10" db="EMBL/GenBank/DDBJ databases">
        <authorList>
            <person name="Yu W.X."/>
        </authorList>
    </citation>
    <scope>NUCLEOTIDE SEQUENCE</scope>
    <source>
        <strain evidence="3">D04</strain>
    </source>
</reference>
<evidence type="ECO:0000313" key="3">
    <source>
        <dbReference type="EMBL" id="MCW3804038.1"/>
    </source>
</evidence>
<dbReference type="AlphaFoldDB" id="A0AAE3SI36"/>
<dbReference type="Gene3D" id="3.30.70.930">
    <property type="match status" value="1"/>
</dbReference>
<evidence type="ECO:0000256" key="1">
    <source>
        <dbReference type="ARBA" id="ARBA00010272"/>
    </source>
</evidence>